<reference evidence="2" key="5">
    <citation type="journal article" date="2021" name="G3 (Bethesda)">
        <title>Aegilops tauschii genome assembly Aet v5.0 features greater sequence contiguity and improved annotation.</title>
        <authorList>
            <person name="Wang L."/>
            <person name="Zhu T."/>
            <person name="Rodriguez J.C."/>
            <person name="Deal K.R."/>
            <person name="Dubcovsky J."/>
            <person name="McGuire P.E."/>
            <person name="Lux T."/>
            <person name="Spannagl M."/>
            <person name="Mayer K.F.X."/>
            <person name="Baldrich P."/>
            <person name="Meyers B.C."/>
            <person name="Huo N."/>
            <person name="Gu Y.Q."/>
            <person name="Zhou H."/>
            <person name="Devos K.M."/>
            <person name="Bennetzen J.L."/>
            <person name="Unver T."/>
            <person name="Budak H."/>
            <person name="Gulick P.J."/>
            <person name="Galiba G."/>
            <person name="Kalapos B."/>
            <person name="Nelson D.R."/>
            <person name="Li P."/>
            <person name="You F.M."/>
            <person name="Luo M.C."/>
            <person name="Dvorak J."/>
        </authorList>
    </citation>
    <scope>NUCLEOTIDE SEQUENCE [LARGE SCALE GENOMIC DNA]</scope>
    <source>
        <strain evidence="2">cv. AL8/78</strain>
    </source>
</reference>
<dbReference type="Gramene" id="AET1Gv21025300.1">
    <property type="protein sequence ID" value="AET1Gv21025300.1"/>
    <property type="gene ID" value="AET1Gv21025300"/>
</dbReference>
<reference evidence="3" key="1">
    <citation type="journal article" date="2014" name="Science">
        <title>Ancient hybridizations among the ancestral genomes of bread wheat.</title>
        <authorList>
            <consortium name="International Wheat Genome Sequencing Consortium,"/>
            <person name="Marcussen T."/>
            <person name="Sandve S.R."/>
            <person name="Heier L."/>
            <person name="Spannagl M."/>
            <person name="Pfeifer M."/>
            <person name="Jakobsen K.S."/>
            <person name="Wulff B.B."/>
            <person name="Steuernagel B."/>
            <person name="Mayer K.F."/>
            <person name="Olsen O.A."/>
        </authorList>
    </citation>
    <scope>NUCLEOTIDE SEQUENCE [LARGE SCALE GENOMIC DNA]</scope>
    <source>
        <strain evidence="3">cv. AL8/78</strain>
    </source>
</reference>
<evidence type="ECO:0000313" key="2">
    <source>
        <dbReference type="EnsemblPlants" id="AET1Gv21025300.1"/>
    </source>
</evidence>
<proteinExistence type="predicted"/>
<evidence type="ECO:0000256" key="1">
    <source>
        <dbReference type="SAM" id="Phobius"/>
    </source>
</evidence>
<dbReference type="PANTHER" id="PTHR33994">
    <property type="entry name" value="OS04G0515000 PROTEIN"/>
    <property type="match status" value="1"/>
</dbReference>
<dbReference type="PROSITE" id="PS51257">
    <property type="entry name" value="PROKAR_LIPOPROTEIN"/>
    <property type="match status" value="1"/>
</dbReference>
<sequence>MLANKNKSSMTNPGCIILICVICFFAIVGCELAFLVIDGYKKPRYYAAINSFSGLDPAKDLRRPSLDPVFNISLGVASDDLRHGECVVPGTAVEVSYRGSPLASGNAVQLCAWPRKAPSEQSLVAWGRGVRLPGFRLDNLVADARRGVEAFEVTLQMPPTSDDVGKIVTCTARRVGDAAALQVPCDMSNMGYDWKPSPKDLHGGA</sequence>
<dbReference type="PANTHER" id="PTHR33994:SF25">
    <property type="entry name" value="OS02G0619200 PROTEIN"/>
    <property type="match status" value="1"/>
</dbReference>
<keyword evidence="1" id="KW-1133">Transmembrane helix</keyword>
<dbReference type="AlphaFoldDB" id="A0A453A3M2"/>
<evidence type="ECO:0000313" key="3">
    <source>
        <dbReference type="Proteomes" id="UP000015105"/>
    </source>
</evidence>
<dbReference type="Proteomes" id="UP000015105">
    <property type="component" value="Chromosome 1D"/>
</dbReference>
<dbReference type="EnsemblPlants" id="AET1Gv21025300.1">
    <property type="protein sequence ID" value="AET1Gv21025300.1"/>
    <property type="gene ID" value="AET1Gv21025300"/>
</dbReference>
<reference evidence="2" key="4">
    <citation type="submission" date="2019-03" db="UniProtKB">
        <authorList>
            <consortium name="EnsemblPlants"/>
        </authorList>
    </citation>
    <scope>IDENTIFICATION</scope>
</reference>
<keyword evidence="1" id="KW-0812">Transmembrane</keyword>
<protein>
    <recommendedName>
        <fullName evidence="4">Ig-like domain-containing protein</fullName>
    </recommendedName>
</protein>
<feature type="transmembrane region" description="Helical" evidence="1">
    <location>
        <begin position="16"/>
        <end position="37"/>
    </location>
</feature>
<reference evidence="2" key="3">
    <citation type="journal article" date="2017" name="Nature">
        <title>Genome sequence of the progenitor of the wheat D genome Aegilops tauschii.</title>
        <authorList>
            <person name="Luo M.C."/>
            <person name="Gu Y.Q."/>
            <person name="Puiu D."/>
            <person name="Wang H."/>
            <person name="Twardziok S.O."/>
            <person name="Deal K.R."/>
            <person name="Huo N."/>
            <person name="Zhu T."/>
            <person name="Wang L."/>
            <person name="Wang Y."/>
            <person name="McGuire P.E."/>
            <person name="Liu S."/>
            <person name="Long H."/>
            <person name="Ramasamy R.K."/>
            <person name="Rodriguez J.C."/>
            <person name="Van S.L."/>
            <person name="Yuan L."/>
            <person name="Wang Z."/>
            <person name="Xia Z."/>
            <person name="Xiao L."/>
            <person name="Anderson O.D."/>
            <person name="Ouyang S."/>
            <person name="Liang Y."/>
            <person name="Zimin A.V."/>
            <person name="Pertea G."/>
            <person name="Qi P."/>
            <person name="Bennetzen J.L."/>
            <person name="Dai X."/>
            <person name="Dawson M.W."/>
            <person name="Muller H.G."/>
            <person name="Kugler K."/>
            <person name="Rivarola-Duarte L."/>
            <person name="Spannagl M."/>
            <person name="Mayer K.F.X."/>
            <person name="Lu F.H."/>
            <person name="Bevan M.W."/>
            <person name="Leroy P."/>
            <person name="Li P."/>
            <person name="You F.M."/>
            <person name="Sun Q."/>
            <person name="Liu Z."/>
            <person name="Lyons E."/>
            <person name="Wicker T."/>
            <person name="Salzberg S.L."/>
            <person name="Devos K.M."/>
            <person name="Dvorak J."/>
        </authorList>
    </citation>
    <scope>NUCLEOTIDE SEQUENCE [LARGE SCALE GENOMIC DNA]</scope>
    <source>
        <strain evidence="2">cv. AL8/78</strain>
    </source>
</reference>
<reference evidence="3" key="2">
    <citation type="journal article" date="2017" name="Nat. Plants">
        <title>The Aegilops tauschii genome reveals multiple impacts of transposons.</title>
        <authorList>
            <person name="Zhao G."/>
            <person name="Zou C."/>
            <person name="Li K."/>
            <person name="Wang K."/>
            <person name="Li T."/>
            <person name="Gao L."/>
            <person name="Zhang X."/>
            <person name="Wang H."/>
            <person name="Yang Z."/>
            <person name="Liu X."/>
            <person name="Jiang W."/>
            <person name="Mao L."/>
            <person name="Kong X."/>
            <person name="Jiao Y."/>
            <person name="Jia J."/>
        </authorList>
    </citation>
    <scope>NUCLEOTIDE SEQUENCE [LARGE SCALE GENOMIC DNA]</scope>
    <source>
        <strain evidence="3">cv. AL8/78</strain>
    </source>
</reference>
<keyword evidence="1" id="KW-0472">Membrane</keyword>
<organism evidence="2 3">
    <name type="scientific">Aegilops tauschii subsp. strangulata</name>
    <name type="common">Goatgrass</name>
    <dbReference type="NCBI Taxonomy" id="200361"/>
    <lineage>
        <taxon>Eukaryota</taxon>
        <taxon>Viridiplantae</taxon>
        <taxon>Streptophyta</taxon>
        <taxon>Embryophyta</taxon>
        <taxon>Tracheophyta</taxon>
        <taxon>Spermatophyta</taxon>
        <taxon>Magnoliopsida</taxon>
        <taxon>Liliopsida</taxon>
        <taxon>Poales</taxon>
        <taxon>Poaceae</taxon>
        <taxon>BOP clade</taxon>
        <taxon>Pooideae</taxon>
        <taxon>Triticodae</taxon>
        <taxon>Triticeae</taxon>
        <taxon>Triticinae</taxon>
        <taxon>Aegilops</taxon>
    </lineage>
</organism>
<keyword evidence="3" id="KW-1185">Reference proteome</keyword>
<accession>A0A453A3M2</accession>
<name>A0A453A3M2_AEGTS</name>
<evidence type="ECO:0008006" key="4">
    <source>
        <dbReference type="Google" id="ProtNLM"/>
    </source>
</evidence>